<organism evidence="3 4">
    <name type="scientific">Kribbella antibiotica</name>
    <dbReference type="NCBI Taxonomy" id="190195"/>
    <lineage>
        <taxon>Bacteria</taxon>
        <taxon>Bacillati</taxon>
        <taxon>Actinomycetota</taxon>
        <taxon>Actinomycetes</taxon>
        <taxon>Propionibacteriales</taxon>
        <taxon>Kribbellaceae</taxon>
        <taxon>Kribbella</taxon>
    </lineage>
</organism>
<dbReference type="PRINTS" id="PR00111">
    <property type="entry name" value="ABHYDROLASE"/>
</dbReference>
<dbReference type="Pfam" id="PF00561">
    <property type="entry name" value="Abhydrolase_1"/>
    <property type="match status" value="1"/>
</dbReference>
<comment type="caution">
    <text evidence="3">The sequence shown here is derived from an EMBL/GenBank/DDBJ whole genome shotgun (WGS) entry which is preliminary data.</text>
</comment>
<dbReference type="AlphaFoldDB" id="A0A4R4Z1M9"/>
<keyword evidence="3" id="KW-0378">Hydrolase</keyword>
<evidence type="ECO:0000259" key="2">
    <source>
        <dbReference type="Pfam" id="PF08386"/>
    </source>
</evidence>
<dbReference type="Proteomes" id="UP000295124">
    <property type="component" value="Unassembled WGS sequence"/>
</dbReference>
<feature type="domain" description="Peptidase S33 tripeptidyl aminopeptidase-like C-terminal" evidence="2">
    <location>
        <begin position="196"/>
        <end position="256"/>
    </location>
</feature>
<dbReference type="EMBL" id="SMKX01000116">
    <property type="protein sequence ID" value="TDD51260.1"/>
    <property type="molecule type" value="Genomic_DNA"/>
</dbReference>
<dbReference type="Pfam" id="PF08386">
    <property type="entry name" value="Abhydrolase_4"/>
    <property type="match status" value="1"/>
</dbReference>
<evidence type="ECO:0000313" key="4">
    <source>
        <dbReference type="Proteomes" id="UP000295124"/>
    </source>
</evidence>
<name>A0A4R4Z1M9_9ACTN</name>
<dbReference type="OrthoDB" id="7958481at2"/>
<dbReference type="InterPro" id="IPR050471">
    <property type="entry name" value="AB_hydrolase"/>
</dbReference>
<accession>A0A4R4Z1M9</accession>
<keyword evidence="4" id="KW-1185">Reference proteome</keyword>
<evidence type="ECO:0000259" key="1">
    <source>
        <dbReference type="Pfam" id="PF00561"/>
    </source>
</evidence>
<dbReference type="PANTHER" id="PTHR43433:SF5">
    <property type="entry name" value="AB HYDROLASE-1 DOMAIN-CONTAINING PROTEIN"/>
    <property type="match status" value="1"/>
</dbReference>
<gene>
    <name evidence="3" type="ORF">E1263_30275</name>
</gene>
<reference evidence="3 4" key="1">
    <citation type="submission" date="2019-03" db="EMBL/GenBank/DDBJ databases">
        <title>Draft genome sequences of novel Actinobacteria.</title>
        <authorList>
            <person name="Sahin N."/>
            <person name="Ay H."/>
            <person name="Saygin H."/>
        </authorList>
    </citation>
    <scope>NUCLEOTIDE SEQUENCE [LARGE SCALE GENOMIC DNA]</scope>
    <source>
        <strain evidence="3 4">JCM 13523</strain>
    </source>
</reference>
<proteinExistence type="predicted"/>
<dbReference type="PANTHER" id="PTHR43433">
    <property type="entry name" value="HYDROLASE, ALPHA/BETA FOLD FAMILY PROTEIN"/>
    <property type="match status" value="1"/>
</dbReference>
<dbReference type="Gene3D" id="3.40.50.1820">
    <property type="entry name" value="alpha/beta hydrolase"/>
    <property type="match status" value="1"/>
</dbReference>
<evidence type="ECO:0000313" key="3">
    <source>
        <dbReference type="EMBL" id="TDD51260.1"/>
    </source>
</evidence>
<feature type="domain" description="AB hydrolase-1" evidence="1">
    <location>
        <begin position="21"/>
        <end position="140"/>
    </location>
</feature>
<sequence length="258" mass="27235">MEVGMQTTAGIWWESTGEGEPVLLINGLGSCSASWFRVLPALRDYRVITFDNRGVGRTGHRPEPFDLATLASDAIAVLDAAGVTRAHVLGLSMGGLIAQEFALSHPDRVSSLMLVSTHAGIPHLTVAASAVATMAALPPGERSRALAPLLYVDQTPAAEIARDEEVASAIPTTSEGLRSQLVAAAPWDRYADLHQLAVPVLVLHGREDRLVPLSAGEKLAAAIPHSELVVVETAGHRLFTDQTTTAMDAIADFLARAA</sequence>
<dbReference type="GO" id="GO:0016787">
    <property type="term" value="F:hydrolase activity"/>
    <property type="evidence" value="ECO:0007669"/>
    <property type="project" value="UniProtKB-KW"/>
</dbReference>
<protein>
    <submittedName>
        <fullName evidence="3">Alpha/beta hydrolase</fullName>
    </submittedName>
</protein>
<dbReference type="SUPFAM" id="SSF53474">
    <property type="entry name" value="alpha/beta-Hydrolases"/>
    <property type="match status" value="1"/>
</dbReference>
<dbReference type="InterPro" id="IPR029058">
    <property type="entry name" value="AB_hydrolase_fold"/>
</dbReference>
<dbReference type="InterPro" id="IPR013595">
    <property type="entry name" value="Pept_S33_TAP-like_C"/>
</dbReference>
<dbReference type="InterPro" id="IPR000073">
    <property type="entry name" value="AB_hydrolase_1"/>
</dbReference>